<reference evidence="2" key="1">
    <citation type="journal article" date="2012" name="Science">
        <title>Fermentation, hydrogen, and sulfur metabolism in multiple uncultivated bacterial phyla.</title>
        <authorList>
            <person name="Wrighton K.C."/>
            <person name="Thomas B.C."/>
            <person name="Sharon I."/>
            <person name="Miller C.S."/>
            <person name="Castelle C.J."/>
            <person name="VerBerkmoes N.C."/>
            <person name="Wilkins M.J."/>
            <person name="Hettich R.L."/>
            <person name="Lipton M.S."/>
            <person name="Williams K.H."/>
            <person name="Long P.E."/>
            <person name="Banfield J.F."/>
        </authorList>
    </citation>
    <scope>NUCLEOTIDE SEQUENCE [LARGE SCALE GENOMIC DNA]</scope>
</reference>
<gene>
    <name evidence="2" type="ORF">ACD_4C00138G0013</name>
</gene>
<feature type="transmembrane region" description="Helical" evidence="1">
    <location>
        <begin position="6"/>
        <end position="26"/>
    </location>
</feature>
<keyword evidence="1" id="KW-0812">Transmembrane</keyword>
<evidence type="ECO:0000313" key="2">
    <source>
        <dbReference type="EMBL" id="EKE26824.1"/>
    </source>
</evidence>
<organism evidence="2">
    <name type="scientific">uncultured bacterium</name>
    <name type="common">gcode 4</name>
    <dbReference type="NCBI Taxonomy" id="1234023"/>
    <lineage>
        <taxon>Bacteria</taxon>
        <taxon>environmental samples</taxon>
    </lineage>
</organism>
<comment type="caution">
    <text evidence="2">The sequence shown here is derived from an EMBL/GenBank/DDBJ whole genome shotgun (WGS) entry which is preliminary data.</text>
</comment>
<keyword evidence="1" id="KW-1133">Transmembrane helix</keyword>
<sequence length="74" mass="8793">MLIKTTFIIFYPLFLLFLYYIFLIFAKRLHKHTLAKSEKSAHPLLEKNFNSMNFFVKINLLALFIISTVIILIL</sequence>
<proteinExistence type="predicted"/>
<dbReference type="EMBL" id="AMFJ01000654">
    <property type="protein sequence ID" value="EKE26824.1"/>
    <property type="molecule type" value="Genomic_DNA"/>
</dbReference>
<name>K2G9I1_9BACT</name>
<feature type="transmembrane region" description="Helical" evidence="1">
    <location>
        <begin position="54"/>
        <end position="73"/>
    </location>
</feature>
<dbReference type="AlphaFoldDB" id="K2G9I1"/>
<keyword evidence="1" id="KW-0472">Membrane</keyword>
<accession>K2G9I1</accession>
<evidence type="ECO:0000256" key="1">
    <source>
        <dbReference type="SAM" id="Phobius"/>
    </source>
</evidence>
<protein>
    <submittedName>
        <fullName evidence="2">Uncharacterized protein</fullName>
    </submittedName>
</protein>